<keyword evidence="1" id="KW-1133">Transmembrane helix</keyword>
<feature type="transmembrane region" description="Helical" evidence="1">
    <location>
        <begin position="12"/>
        <end position="32"/>
    </location>
</feature>
<reference evidence="3 4" key="1">
    <citation type="submission" date="2022-10" db="EMBL/GenBank/DDBJ databases">
        <authorList>
            <person name="Xie J."/>
            <person name="Shen N."/>
        </authorList>
    </citation>
    <scope>NUCLEOTIDE SEQUENCE [LARGE SCALE GENOMIC DNA]</scope>
    <source>
        <strain evidence="3 4">YIM65594</strain>
    </source>
</reference>
<name>A0ABU6F201_9ACTN</name>
<dbReference type="InterPro" id="IPR012495">
    <property type="entry name" value="TadE-like_dom"/>
</dbReference>
<dbReference type="Pfam" id="PF07811">
    <property type="entry name" value="TadE"/>
    <property type="match status" value="1"/>
</dbReference>
<keyword evidence="1" id="KW-0812">Transmembrane</keyword>
<sequence>MTHRSRDDTGSATIELVLTIPVLLLALWFLVFCGRMAGVRLLVEDAAHQAARAASSQRTEATAAAHARSTAAQALHGAGITCRGLAVRLQGSLQPGGTVQASVTCDVDLSGLAPLRVPGVMALSAEFASPVDVYRGSTLAHSQSETAEHIAVPRVASASASWGAGSP</sequence>
<keyword evidence="1" id="KW-0472">Membrane</keyword>
<accession>A0ABU6F201</accession>
<evidence type="ECO:0000313" key="3">
    <source>
        <dbReference type="EMBL" id="MEB8338045.1"/>
    </source>
</evidence>
<protein>
    <submittedName>
        <fullName evidence="3">Pilus assembly protein</fullName>
    </submittedName>
</protein>
<comment type="caution">
    <text evidence="3">The sequence shown here is derived from an EMBL/GenBank/DDBJ whole genome shotgun (WGS) entry which is preliminary data.</text>
</comment>
<dbReference type="EMBL" id="JAOZYC010000088">
    <property type="protein sequence ID" value="MEB8338045.1"/>
    <property type="molecule type" value="Genomic_DNA"/>
</dbReference>
<dbReference type="RefSeq" id="WP_326015767.1">
    <property type="nucleotide sequence ID" value="NZ_JAOZYC010000088.1"/>
</dbReference>
<organism evidence="3 4">
    <name type="scientific">Streptomyces endophyticus</name>
    <dbReference type="NCBI Taxonomy" id="714166"/>
    <lineage>
        <taxon>Bacteria</taxon>
        <taxon>Bacillati</taxon>
        <taxon>Actinomycetota</taxon>
        <taxon>Actinomycetes</taxon>
        <taxon>Kitasatosporales</taxon>
        <taxon>Streptomycetaceae</taxon>
        <taxon>Streptomyces</taxon>
    </lineage>
</organism>
<proteinExistence type="predicted"/>
<dbReference type="Proteomes" id="UP001354931">
    <property type="component" value="Unassembled WGS sequence"/>
</dbReference>
<evidence type="ECO:0000313" key="4">
    <source>
        <dbReference type="Proteomes" id="UP001354931"/>
    </source>
</evidence>
<evidence type="ECO:0000259" key="2">
    <source>
        <dbReference type="Pfam" id="PF07811"/>
    </source>
</evidence>
<feature type="domain" description="TadE-like" evidence="2">
    <location>
        <begin position="10"/>
        <end position="52"/>
    </location>
</feature>
<gene>
    <name evidence="3" type="ORF">OKJ99_11085</name>
</gene>
<keyword evidence="4" id="KW-1185">Reference proteome</keyword>
<evidence type="ECO:0000256" key="1">
    <source>
        <dbReference type="SAM" id="Phobius"/>
    </source>
</evidence>